<dbReference type="InterPro" id="IPR018244">
    <property type="entry name" value="Allrgn_V5/Tpx1_CS"/>
</dbReference>
<keyword evidence="2" id="KW-0568">Pathogenesis-related protein</keyword>
<dbReference type="Pfam" id="PF00188">
    <property type="entry name" value="CAP"/>
    <property type="match status" value="1"/>
</dbReference>
<dbReference type="Gene3D" id="3.40.33.10">
    <property type="entry name" value="CAP"/>
    <property type="match status" value="1"/>
</dbReference>
<feature type="signal peptide" evidence="3">
    <location>
        <begin position="1"/>
        <end position="22"/>
    </location>
</feature>
<dbReference type="InterPro" id="IPR001283">
    <property type="entry name" value="CRISP-related"/>
</dbReference>
<evidence type="ECO:0000313" key="6">
    <source>
        <dbReference type="Proteomes" id="UP001472677"/>
    </source>
</evidence>
<evidence type="ECO:0000256" key="3">
    <source>
        <dbReference type="SAM" id="SignalP"/>
    </source>
</evidence>
<evidence type="ECO:0000256" key="2">
    <source>
        <dbReference type="ARBA" id="ARBA00023265"/>
    </source>
</evidence>
<dbReference type="PRINTS" id="PR00838">
    <property type="entry name" value="V5ALLERGEN"/>
</dbReference>
<comment type="function">
    <text evidence="1">Probably involved in the defense reaction of plants against pathogens.</text>
</comment>
<keyword evidence="3" id="KW-0732">Signal</keyword>
<dbReference type="InterPro" id="IPR014044">
    <property type="entry name" value="CAP_dom"/>
</dbReference>
<sequence length="267" mass="30763">MKSKSLLLFFILLCSLTVPLLGTQSKAPDNGTIYRVSKQLCWGCIGESLEFLFTHNLVRATKWEPLLFWDFRLQKYARWWATQRQADCKLQHSFPEGDFKLGENIYWGSGSTWRPSDAVRAWSEEEKYYDYTTNSCREGQMCGHYTQIVWKNTRRIGCARVVCDSGDVFMTCNYDPPVTCTTNPCGKHLNSVLHATTSLHRNPTGCNQIVQCGRKTILRLVQGHWYHKPLPAFSDVNRKVVFGNFLRAHDTRQADSHCCAKITMFRS</sequence>
<name>A0ABR2EMA7_9ROSI</name>
<reference evidence="5 6" key="1">
    <citation type="journal article" date="2024" name="G3 (Bethesda)">
        <title>Genome assembly of Hibiscus sabdariffa L. provides insights into metabolisms of medicinal natural products.</title>
        <authorList>
            <person name="Kim T."/>
        </authorList>
    </citation>
    <scope>NUCLEOTIDE SEQUENCE [LARGE SCALE GENOMIC DNA]</scope>
    <source>
        <strain evidence="5">TK-2024</strain>
        <tissue evidence="5">Old leaves</tissue>
    </source>
</reference>
<dbReference type="EMBL" id="JBBPBM010000012">
    <property type="protein sequence ID" value="KAK8563016.1"/>
    <property type="molecule type" value="Genomic_DNA"/>
</dbReference>
<dbReference type="InterPro" id="IPR002413">
    <property type="entry name" value="V5_allergen-like"/>
</dbReference>
<feature type="chain" id="PRO_5045403188" description="SCP domain-containing protein" evidence="3">
    <location>
        <begin position="23"/>
        <end position="267"/>
    </location>
</feature>
<comment type="caution">
    <text evidence="5">The sequence shown here is derived from an EMBL/GenBank/DDBJ whole genome shotgun (WGS) entry which is preliminary data.</text>
</comment>
<dbReference type="PROSITE" id="PS01009">
    <property type="entry name" value="CRISP_1"/>
    <property type="match status" value="1"/>
</dbReference>
<protein>
    <recommendedName>
        <fullName evidence="4">SCP domain-containing protein</fullName>
    </recommendedName>
</protein>
<dbReference type="Proteomes" id="UP001472677">
    <property type="component" value="Unassembled WGS sequence"/>
</dbReference>
<dbReference type="PANTHER" id="PTHR10334">
    <property type="entry name" value="CYSTEINE-RICH SECRETORY PROTEIN-RELATED"/>
    <property type="match status" value="1"/>
</dbReference>
<evidence type="ECO:0000256" key="1">
    <source>
        <dbReference type="ARBA" id="ARBA00003143"/>
    </source>
</evidence>
<keyword evidence="6" id="KW-1185">Reference proteome</keyword>
<dbReference type="SMART" id="SM00198">
    <property type="entry name" value="SCP"/>
    <property type="match status" value="1"/>
</dbReference>
<accession>A0ABR2EMA7</accession>
<dbReference type="CDD" id="cd05381">
    <property type="entry name" value="CAP_PR-1"/>
    <property type="match status" value="1"/>
</dbReference>
<dbReference type="SUPFAM" id="SSF55797">
    <property type="entry name" value="PR-1-like"/>
    <property type="match status" value="1"/>
</dbReference>
<evidence type="ECO:0000313" key="5">
    <source>
        <dbReference type="EMBL" id="KAK8563016.1"/>
    </source>
</evidence>
<proteinExistence type="predicted"/>
<evidence type="ECO:0000259" key="4">
    <source>
        <dbReference type="SMART" id="SM00198"/>
    </source>
</evidence>
<gene>
    <name evidence="5" type="ORF">V6N12_011077</name>
</gene>
<keyword evidence="2" id="KW-0611">Plant defense</keyword>
<dbReference type="InterPro" id="IPR035940">
    <property type="entry name" value="CAP_sf"/>
</dbReference>
<dbReference type="PRINTS" id="PR00837">
    <property type="entry name" value="V5TPXLIKE"/>
</dbReference>
<feature type="domain" description="SCP" evidence="4">
    <location>
        <begin position="46"/>
        <end position="179"/>
    </location>
</feature>
<organism evidence="5 6">
    <name type="scientific">Hibiscus sabdariffa</name>
    <name type="common">roselle</name>
    <dbReference type="NCBI Taxonomy" id="183260"/>
    <lineage>
        <taxon>Eukaryota</taxon>
        <taxon>Viridiplantae</taxon>
        <taxon>Streptophyta</taxon>
        <taxon>Embryophyta</taxon>
        <taxon>Tracheophyta</taxon>
        <taxon>Spermatophyta</taxon>
        <taxon>Magnoliopsida</taxon>
        <taxon>eudicotyledons</taxon>
        <taxon>Gunneridae</taxon>
        <taxon>Pentapetalae</taxon>
        <taxon>rosids</taxon>
        <taxon>malvids</taxon>
        <taxon>Malvales</taxon>
        <taxon>Malvaceae</taxon>
        <taxon>Malvoideae</taxon>
        <taxon>Hibiscus</taxon>
    </lineage>
</organism>